<dbReference type="InterPro" id="IPR017441">
    <property type="entry name" value="Protein_kinase_ATP_BS"/>
</dbReference>
<evidence type="ECO:0000256" key="12">
    <source>
        <dbReference type="ARBA" id="ARBA00051243"/>
    </source>
</evidence>
<dbReference type="PROSITE" id="PS00109">
    <property type="entry name" value="PROTEIN_KINASE_TYR"/>
    <property type="match status" value="1"/>
</dbReference>
<dbReference type="Pfam" id="PF22931">
    <property type="entry name" value="SAM_TNK"/>
    <property type="match status" value="1"/>
</dbReference>
<evidence type="ECO:0000256" key="1">
    <source>
        <dbReference type="ARBA" id="ARBA00004308"/>
    </source>
</evidence>
<dbReference type="SMART" id="SM00219">
    <property type="entry name" value="TyrKc"/>
    <property type="match status" value="1"/>
</dbReference>
<sequence length="1049" mass="114590">MEVASGGELLIEEALLDVLKETDLLCYQKKLYVGLQVSRIEHFDHATDGDLIQLGGLAPPSVRRLREALDRKRKQLAKKKSSFFDKSKPIPGTNMVPVPKNEAGWVDAPEPASVGLAGSSLIKTEDIKLMERLGEGTFATVKRAIWNTGARKVDVAVKILKDVSADVMEDLLLEVSNMQKLQHPNLIKLYGIVFARPTMMVTELCEGGALLDRLRCQQKPLILFTTLIVYAQQIAKGMTYLESKHCVHRDLATRNVLLTDHDKTIKICDFGLMRCLDDTERLYVIYRQFSHASDVWAFGVTLWELFTYGEEPWVGYRAADVLRLTESGERLRKPERASKELDEIMRKCWELKPERRPKFSLILELLKEINFPTVECIAVHHAANEGDLDLNLRDKVIVVDSSSSSWFGQNVTSKLFGKFDKNVVAQRNHQRRRSEHDQRISKPLKGSFVHTGHGDVRGGLSWGHPDKIDDLYLKNPVLRPLNDDSPRRIGATVIHNLQEMTSSNKPAPAPKPSEFNPPRHPNGRIKRNTISDFSVLPTAPPLPSVPPKSNGVPQHHPLPNVHSTGALQTLPVRTSSPAPLSASAAKAPGPSLQELQRQKEVFSGLDLKDLKEQLTLRRKVTDVTTTALPRPASGAWINSGVTQKPTSVTPPPIRATDFTPAQPSQHPPQQESFVDRQKMVSHLIVSGATGPNAVNPVRLRPAVNEVRPFSAVVPPSNGSDPFEVSSEIRNLAERDRYNDLFRSQTLRPNATNDPGTAFIANSLPKTPDVTQQPSAVARPTTVNPATAVVLPASAVPIIQPTHVNLRPTTVSQSALSSSKVLRPLSSVPPQAEPCTVAFHPPLPSYTQALTMSSSSGLPPPSQLLLGGSSSATVTQAPSYTPQVPALSFHPQSQYYGNSSVRSSCSSSGSSGYGYVASNGIHVGNNGVATRPPEIGFITQPVNGDVLAMFDPLSSGPTSQPATPAAAQAQSQPITAASIEEVHRFAGFASKSKCEQVLRKFHGDRQKAVQELKIERLLETGLTSDRGRATGALQQANWNLDTAAAVLLPS</sequence>
<evidence type="ECO:0000259" key="16">
    <source>
        <dbReference type="PROSITE" id="PS50030"/>
    </source>
</evidence>
<dbReference type="GO" id="GO:0061564">
    <property type="term" value="P:axon development"/>
    <property type="evidence" value="ECO:0007669"/>
    <property type="project" value="UniProtKB-ARBA"/>
</dbReference>
<evidence type="ECO:0000259" key="15">
    <source>
        <dbReference type="PROSITE" id="PS50011"/>
    </source>
</evidence>
<dbReference type="InterPro" id="IPR037085">
    <property type="entry name" value="Cdc42-bd-like_dom_sf"/>
</dbReference>
<reference evidence="17" key="2">
    <citation type="journal article" date="2015" name="Genome Biol.">
        <title>Comparative genomics of Steinernema reveals deeply conserved gene regulatory networks.</title>
        <authorList>
            <person name="Dillman A.R."/>
            <person name="Macchietto M."/>
            <person name="Porter C.F."/>
            <person name="Rogers A."/>
            <person name="Williams B."/>
            <person name="Antoshechkin I."/>
            <person name="Lee M.M."/>
            <person name="Goodwin Z."/>
            <person name="Lu X."/>
            <person name="Lewis E.E."/>
            <person name="Goodrich-Blair H."/>
            <person name="Stock S.P."/>
            <person name="Adams B.J."/>
            <person name="Sternberg P.W."/>
            <person name="Mortazavi A."/>
        </authorList>
    </citation>
    <scope>NUCLEOTIDE SEQUENCE [LARGE SCALE GENOMIC DNA]</scope>
    <source>
        <strain evidence="17">ALL</strain>
    </source>
</reference>
<protein>
    <submittedName>
        <fullName evidence="17">Uncharacterized protein</fullName>
    </submittedName>
</protein>
<comment type="caution">
    <text evidence="17">The sequence shown here is derived from an EMBL/GenBank/DDBJ whole genome shotgun (WGS) entry which is preliminary data.</text>
</comment>
<comment type="subcellular location">
    <subcellularLocation>
        <location evidence="2">Cytoplasm</location>
    </subcellularLocation>
    <subcellularLocation>
        <location evidence="1">Endomembrane system</location>
    </subcellularLocation>
</comment>
<dbReference type="AlphaFoldDB" id="A0A4U5NEY6"/>
<dbReference type="InterPro" id="IPR020635">
    <property type="entry name" value="Tyr_kinase_cat_dom"/>
</dbReference>
<proteinExistence type="predicted"/>
<organism evidence="17">
    <name type="scientific">Steinernema carpocapsae</name>
    <name type="common">Entomopathogenic nematode</name>
    <dbReference type="NCBI Taxonomy" id="34508"/>
    <lineage>
        <taxon>Eukaryota</taxon>
        <taxon>Metazoa</taxon>
        <taxon>Ecdysozoa</taxon>
        <taxon>Nematoda</taxon>
        <taxon>Chromadorea</taxon>
        <taxon>Rhabditida</taxon>
        <taxon>Tylenchina</taxon>
        <taxon>Panagrolaimomorpha</taxon>
        <taxon>Strongyloidoidea</taxon>
        <taxon>Steinernematidae</taxon>
        <taxon>Steinernema</taxon>
    </lineage>
</organism>
<feature type="compositionally biased region" description="Polar residues" evidence="14">
    <location>
        <begin position="768"/>
        <end position="778"/>
    </location>
</feature>
<dbReference type="Gene3D" id="3.30.200.20">
    <property type="entry name" value="Phosphorylase Kinase, domain 1"/>
    <property type="match status" value="1"/>
</dbReference>
<dbReference type="GO" id="GO:0005737">
    <property type="term" value="C:cytoplasm"/>
    <property type="evidence" value="ECO:0007669"/>
    <property type="project" value="UniProtKB-SubCell"/>
</dbReference>
<dbReference type="OrthoDB" id="635774at2759"/>
<dbReference type="InterPro" id="IPR011009">
    <property type="entry name" value="Kinase-like_dom_sf"/>
</dbReference>
<feature type="compositionally biased region" description="Low complexity" evidence="14">
    <location>
        <begin position="575"/>
        <end position="591"/>
    </location>
</feature>
<feature type="domain" description="Protein kinase" evidence="15">
    <location>
        <begin position="127"/>
        <end position="371"/>
    </location>
</feature>
<dbReference type="Pfam" id="PF07714">
    <property type="entry name" value="PK_Tyr_Ser-Thr"/>
    <property type="match status" value="1"/>
</dbReference>
<accession>A0A4U5NEY6</accession>
<dbReference type="Gene3D" id="1.10.510.10">
    <property type="entry name" value="Transferase(Phosphotransferase) domain 1"/>
    <property type="match status" value="1"/>
</dbReference>
<keyword evidence="7" id="KW-0418">Kinase</keyword>
<feature type="binding site" evidence="13">
    <location>
        <position position="158"/>
    </location>
    <ligand>
        <name>ATP</name>
        <dbReference type="ChEBI" id="CHEBI:30616"/>
    </ligand>
</feature>
<keyword evidence="3" id="KW-0728">SH3 domain</keyword>
<dbReference type="GO" id="GO:0048680">
    <property type="term" value="P:positive regulation of axon regeneration"/>
    <property type="evidence" value="ECO:0007669"/>
    <property type="project" value="UniProtKB-ARBA"/>
</dbReference>
<comment type="catalytic activity">
    <reaction evidence="11">
        <text>L-threonyl-[protein] + ATP = O-phospho-L-threonyl-[protein] + ADP + H(+)</text>
        <dbReference type="Rhea" id="RHEA:46608"/>
        <dbReference type="Rhea" id="RHEA-COMP:11060"/>
        <dbReference type="Rhea" id="RHEA-COMP:11605"/>
        <dbReference type="ChEBI" id="CHEBI:15378"/>
        <dbReference type="ChEBI" id="CHEBI:30013"/>
        <dbReference type="ChEBI" id="CHEBI:30616"/>
        <dbReference type="ChEBI" id="CHEBI:61977"/>
        <dbReference type="ChEBI" id="CHEBI:456216"/>
        <dbReference type="EC" id="2.7.11.1"/>
    </reaction>
</comment>
<dbReference type="FunFam" id="4.10.680.10:FF:000001">
    <property type="entry name" value="activated CDC42 kinase 1 isoform X1"/>
    <property type="match status" value="1"/>
</dbReference>
<dbReference type="EMBL" id="AZBU02000004">
    <property type="protein sequence ID" value="TKR81498.1"/>
    <property type="molecule type" value="Genomic_DNA"/>
</dbReference>
<evidence type="ECO:0000256" key="3">
    <source>
        <dbReference type="ARBA" id="ARBA00022443"/>
    </source>
</evidence>
<feature type="compositionally biased region" description="Polar residues" evidence="14">
    <location>
        <begin position="561"/>
        <end position="574"/>
    </location>
</feature>
<dbReference type="GO" id="GO:0005524">
    <property type="term" value="F:ATP binding"/>
    <property type="evidence" value="ECO:0007669"/>
    <property type="project" value="UniProtKB-UniRule"/>
</dbReference>
<feature type="region of interest" description="Disordered" evidence="14">
    <location>
        <begin position="496"/>
        <end position="595"/>
    </location>
</feature>
<dbReference type="PANTHER" id="PTHR24418">
    <property type="entry name" value="TYROSINE-PROTEIN KINASE"/>
    <property type="match status" value="1"/>
</dbReference>
<evidence type="ECO:0000256" key="6">
    <source>
        <dbReference type="ARBA" id="ARBA00022741"/>
    </source>
</evidence>
<dbReference type="Pfam" id="PF09027">
    <property type="entry name" value="GTPase_binding"/>
    <property type="match status" value="1"/>
</dbReference>
<dbReference type="SUPFAM" id="SSF56112">
    <property type="entry name" value="Protein kinase-like (PK-like)"/>
    <property type="match status" value="1"/>
</dbReference>
<comment type="catalytic activity">
    <reaction evidence="12">
        <text>L-tyrosyl-[protein] + ATP = O-phospho-L-tyrosyl-[protein] + ADP + H(+)</text>
        <dbReference type="Rhea" id="RHEA:10596"/>
        <dbReference type="Rhea" id="RHEA-COMP:10136"/>
        <dbReference type="Rhea" id="RHEA-COMP:20101"/>
        <dbReference type="ChEBI" id="CHEBI:15378"/>
        <dbReference type="ChEBI" id="CHEBI:30616"/>
        <dbReference type="ChEBI" id="CHEBI:46858"/>
        <dbReference type="ChEBI" id="CHEBI:61978"/>
        <dbReference type="ChEBI" id="CHEBI:456216"/>
        <dbReference type="EC" id="2.7.10.1"/>
    </reaction>
</comment>
<dbReference type="InterPro" id="IPR055175">
    <property type="entry name" value="ACK/TNK-like_SAM"/>
</dbReference>
<gene>
    <name evidence="17" type="ORF">L596_015360</name>
</gene>
<evidence type="ECO:0000256" key="14">
    <source>
        <dbReference type="SAM" id="MobiDB-lite"/>
    </source>
</evidence>
<dbReference type="InterPro" id="IPR000719">
    <property type="entry name" value="Prot_kinase_dom"/>
</dbReference>
<keyword evidence="6 13" id="KW-0547">Nucleotide-binding</keyword>
<keyword evidence="5" id="KW-0808">Transferase</keyword>
<dbReference type="PROSITE" id="PS00107">
    <property type="entry name" value="PROTEIN_KINASE_ATP"/>
    <property type="match status" value="1"/>
</dbReference>
<dbReference type="PROSITE" id="PS50030">
    <property type="entry name" value="UBA"/>
    <property type="match status" value="1"/>
</dbReference>
<keyword evidence="10" id="KW-0829">Tyrosine-protein kinase</keyword>
<dbReference type="GO" id="GO:0012505">
    <property type="term" value="C:endomembrane system"/>
    <property type="evidence" value="ECO:0007669"/>
    <property type="project" value="UniProtKB-SubCell"/>
</dbReference>
<evidence type="ECO:0000256" key="11">
    <source>
        <dbReference type="ARBA" id="ARBA00047899"/>
    </source>
</evidence>
<evidence type="ECO:0000256" key="13">
    <source>
        <dbReference type="PROSITE-ProRule" id="PRU10141"/>
    </source>
</evidence>
<dbReference type="STRING" id="34508.A0A4U5NEY6"/>
<reference evidence="17" key="3">
    <citation type="journal article" date="2019" name="G3 (Bethesda)">
        <title>Hybrid Assembly of the Genome of the Entomopathogenic Nematode Steinernema carpocapsae Identifies the X-Chromosome.</title>
        <authorList>
            <person name="Serra L."/>
            <person name="Macchietto M."/>
            <person name="Macias-Munoz A."/>
            <person name="McGill C.J."/>
            <person name="Rodriguez I.M."/>
            <person name="Rodriguez B."/>
            <person name="Murad R."/>
            <person name="Mortazavi A."/>
        </authorList>
    </citation>
    <scope>NUCLEOTIDE SEQUENCE</scope>
    <source>
        <strain evidence="17">ALL</strain>
    </source>
</reference>
<feature type="region of interest" description="Disordered" evidence="14">
    <location>
        <begin position="759"/>
        <end position="778"/>
    </location>
</feature>
<dbReference type="GO" id="GO:0004674">
    <property type="term" value="F:protein serine/threonine kinase activity"/>
    <property type="evidence" value="ECO:0007669"/>
    <property type="project" value="UniProtKB-EC"/>
</dbReference>
<evidence type="ECO:0000313" key="17">
    <source>
        <dbReference type="EMBL" id="TKR81498.1"/>
    </source>
</evidence>
<dbReference type="PROSITE" id="PS50011">
    <property type="entry name" value="PROTEIN_KINASE_DOM"/>
    <property type="match status" value="1"/>
</dbReference>
<dbReference type="InterPro" id="IPR001245">
    <property type="entry name" value="Ser-Thr/Tyr_kinase_cat_dom"/>
</dbReference>
<evidence type="ECO:0000256" key="7">
    <source>
        <dbReference type="ARBA" id="ARBA00022777"/>
    </source>
</evidence>
<dbReference type="FunFam" id="1.10.510.10:FF:001512">
    <property type="entry name" value="Receptor tyrosine-protein kinase erbB-2"/>
    <property type="match status" value="1"/>
</dbReference>
<keyword evidence="9" id="KW-0472">Membrane</keyword>
<dbReference type="InterPro" id="IPR050198">
    <property type="entry name" value="Non-receptor_tyrosine_kinases"/>
</dbReference>
<feature type="domain" description="UBA" evidence="16">
    <location>
        <begin position="1007"/>
        <end position="1049"/>
    </location>
</feature>
<evidence type="ECO:0000256" key="4">
    <source>
        <dbReference type="ARBA" id="ARBA00022490"/>
    </source>
</evidence>
<dbReference type="SMART" id="SM00165">
    <property type="entry name" value="UBA"/>
    <property type="match status" value="1"/>
</dbReference>
<evidence type="ECO:0000256" key="5">
    <source>
        <dbReference type="ARBA" id="ARBA00022679"/>
    </source>
</evidence>
<keyword evidence="8 13" id="KW-0067">ATP-binding</keyword>
<evidence type="ECO:0000256" key="10">
    <source>
        <dbReference type="ARBA" id="ARBA00023137"/>
    </source>
</evidence>
<dbReference type="Gene3D" id="4.10.680.10">
    <property type="entry name" value="Cdc42-like binding domain"/>
    <property type="match status" value="1"/>
</dbReference>
<name>A0A4U5NEY6_STECR</name>
<evidence type="ECO:0000256" key="9">
    <source>
        <dbReference type="ARBA" id="ARBA00023136"/>
    </source>
</evidence>
<dbReference type="InterPro" id="IPR008266">
    <property type="entry name" value="Tyr_kinase_AS"/>
</dbReference>
<dbReference type="InterPro" id="IPR015940">
    <property type="entry name" value="UBA"/>
</dbReference>
<dbReference type="InterPro" id="IPR015116">
    <property type="entry name" value="Cdc42-bd-like"/>
</dbReference>
<evidence type="ECO:0000256" key="8">
    <source>
        <dbReference type="ARBA" id="ARBA00022840"/>
    </source>
</evidence>
<reference evidence="17" key="1">
    <citation type="submission" date="2013-11" db="EMBL/GenBank/DDBJ databases">
        <authorList>
            <person name="Sternberg P."/>
            <person name="Dillman A."/>
            <person name="Macchietto M."/>
        </authorList>
    </citation>
    <scope>NUCLEOTIDE SEQUENCE</scope>
    <source>
        <strain evidence="17">ALL</strain>
    </source>
</reference>
<dbReference type="GO" id="GO:0004714">
    <property type="term" value="F:transmembrane receptor protein tyrosine kinase activity"/>
    <property type="evidence" value="ECO:0007669"/>
    <property type="project" value="UniProtKB-EC"/>
</dbReference>
<keyword evidence="4" id="KW-0963">Cytoplasm</keyword>
<dbReference type="PRINTS" id="PR00109">
    <property type="entry name" value="TYRKINASE"/>
</dbReference>
<evidence type="ECO:0000256" key="2">
    <source>
        <dbReference type="ARBA" id="ARBA00004496"/>
    </source>
</evidence>